<gene>
    <name evidence="1" type="ORF">ODALV1_LOCUS23193</name>
</gene>
<dbReference type="EMBL" id="CAXLJM020000078">
    <property type="protein sequence ID" value="CAL8129461.1"/>
    <property type="molecule type" value="Genomic_DNA"/>
</dbReference>
<protein>
    <submittedName>
        <fullName evidence="1">Uncharacterized protein</fullName>
    </submittedName>
</protein>
<name>A0ABP1RK81_9HEXA</name>
<proteinExistence type="predicted"/>
<dbReference type="Proteomes" id="UP001642540">
    <property type="component" value="Unassembled WGS sequence"/>
</dbReference>
<comment type="caution">
    <text evidence="1">The sequence shown here is derived from an EMBL/GenBank/DDBJ whole genome shotgun (WGS) entry which is preliminary data.</text>
</comment>
<keyword evidence="2" id="KW-1185">Reference proteome</keyword>
<sequence>MVEAMKKDVAVREKVFCKAIETADFIKKISTPPELRGREGLIVAKYLEDHHLCSMRGLPNARNEVAVVIFMNFYISHESVHIPSEIALVSFSLLTGVILTHSTLIDPSKLGNEKCS</sequence>
<organism evidence="1 2">
    <name type="scientific">Orchesella dallaii</name>
    <dbReference type="NCBI Taxonomy" id="48710"/>
    <lineage>
        <taxon>Eukaryota</taxon>
        <taxon>Metazoa</taxon>
        <taxon>Ecdysozoa</taxon>
        <taxon>Arthropoda</taxon>
        <taxon>Hexapoda</taxon>
        <taxon>Collembola</taxon>
        <taxon>Entomobryomorpha</taxon>
        <taxon>Entomobryoidea</taxon>
        <taxon>Orchesellidae</taxon>
        <taxon>Orchesellinae</taxon>
        <taxon>Orchesella</taxon>
    </lineage>
</organism>
<evidence type="ECO:0000313" key="2">
    <source>
        <dbReference type="Proteomes" id="UP001642540"/>
    </source>
</evidence>
<evidence type="ECO:0000313" key="1">
    <source>
        <dbReference type="EMBL" id="CAL8129461.1"/>
    </source>
</evidence>
<accession>A0ABP1RK81</accession>
<reference evidence="1 2" key="1">
    <citation type="submission" date="2024-08" db="EMBL/GenBank/DDBJ databases">
        <authorList>
            <person name="Cucini C."/>
            <person name="Frati F."/>
        </authorList>
    </citation>
    <scope>NUCLEOTIDE SEQUENCE [LARGE SCALE GENOMIC DNA]</scope>
</reference>